<evidence type="ECO:0000313" key="10">
    <source>
        <dbReference type="Proteomes" id="UP000806378"/>
    </source>
</evidence>
<feature type="signal peptide" evidence="8">
    <location>
        <begin position="1"/>
        <end position="21"/>
    </location>
</feature>
<dbReference type="EMBL" id="MU089517">
    <property type="protein sequence ID" value="KAF7852300.1"/>
    <property type="molecule type" value="Genomic_DNA"/>
</dbReference>
<evidence type="ECO:0000313" key="9">
    <source>
        <dbReference type="EMBL" id="KAF7852300.1"/>
    </source>
</evidence>
<name>A0A8T0CY20_CORYI</name>
<comment type="caution">
    <text evidence="9">The sequence shown here is derived from an EMBL/GenBank/DDBJ whole genome shotgun (WGS) entry which is preliminary data.</text>
</comment>
<gene>
    <name evidence="9" type="ORF">BT93_L4594</name>
</gene>
<evidence type="ECO:0000256" key="8">
    <source>
        <dbReference type="SAM" id="SignalP"/>
    </source>
</evidence>
<dbReference type="InterPro" id="IPR044965">
    <property type="entry name" value="Glyco_hydro_17_plant"/>
</dbReference>
<dbReference type="Gramene" id="rna-gnl|WGS:JABURB|Cocit.L4594.1">
    <property type="protein sequence ID" value="cds-KAF7852300.1"/>
    <property type="gene ID" value="gene-BT93_L4594"/>
</dbReference>
<reference evidence="9" key="1">
    <citation type="submission" date="2020-05" db="EMBL/GenBank/DDBJ databases">
        <title>WGS assembly of Corymbia citriodora subspecies variegata.</title>
        <authorList>
            <person name="Barry K."/>
            <person name="Hundley H."/>
            <person name="Shu S."/>
            <person name="Jenkins J."/>
            <person name="Grimwood J."/>
            <person name="Baten A."/>
        </authorList>
    </citation>
    <scope>NUCLEOTIDE SEQUENCE</scope>
    <source>
        <strain evidence="9">CV2-018</strain>
    </source>
</reference>
<dbReference type="PANTHER" id="PTHR32227">
    <property type="entry name" value="GLUCAN ENDO-1,3-BETA-GLUCOSIDASE BG1-RELATED-RELATED"/>
    <property type="match status" value="1"/>
</dbReference>
<dbReference type="PROSITE" id="PS00587">
    <property type="entry name" value="GLYCOSYL_HYDROL_F17"/>
    <property type="match status" value="1"/>
</dbReference>
<evidence type="ECO:0000256" key="2">
    <source>
        <dbReference type="ARBA" id="ARBA00008773"/>
    </source>
</evidence>
<keyword evidence="4 7" id="KW-0378">Hydrolase</keyword>
<evidence type="ECO:0000256" key="1">
    <source>
        <dbReference type="ARBA" id="ARBA00000382"/>
    </source>
</evidence>
<evidence type="ECO:0000256" key="5">
    <source>
        <dbReference type="ARBA" id="ARBA00023295"/>
    </source>
</evidence>
<dbReference type="GO" id="GO:0042973">
    <property type="term" value="F:glucan endo-1,3-beta-D-glucosidase activity"/>
    <property type="evidence" value="ECO:0007669"/>
    <property type="project" value="UniProtKB-EC"/>
</dbReference>
<evidence type="ECO:0000256" key="6">
    <source>
        <dbReference type="RuleBase" id="RU004335"/>
    </source>
</evidence>
<dbReference type="Gene3D" id="3.20.20.80">
    <property type="entry name" value="Glycosidases"/>
    <property type="match status" value="1"/>
</dbReference>
<feature type="chain" id="PRO_5035917701" description="glucan endo-1,3-beta-D-glucosidase" evidence="8">
    <location>
        <begin position="22"/>
        <end position="341"/>
    </location>
</feature>
<dbReference type="FunFam" id="3.20.20.80:FF:000010">
    <property type="entry name" value="glucan endo-1,3-beta-glucosidase, basic"/>
    <property type="match status" value="1"/>
</dbReference>
<evidence type="ECO:0000256" key="7">
    <source>
        <dbReference type="RuleBase" id="RU004336"/>
    </source>
</evidence>
<proteinExistence type="inferred from homology"/>
<evidence type="ECO:0000256" key="3">
    <source>
        <dbReference type="ARBA" id="ARBA00012780"/>
    </source>
</evidence>
<dbReference type="SUPFAM" id="SSF51445">
    <property type="entry name" value="(Trans)glycosidases"/>
    <property type="match status" value="1"/>
</dbReference>
<keyword evidence="10" id="KW-1185">Reference proteome</keyword>
<dbReference type="Proteomes" id="UP000806378">
    <property type="component" value="Unassembled WGS sequence"/>
</dbReference>
<keyword evidence="5 7" id="KW-0326">Glycosidase</keyword>
<organism evidence="9 10">
    <name type="scientific">Corymbia citriodora subsp. variegata</name>
    <dbReference type="NCBI Taxonomy" id="360336"/>
    <lineage>
        <taxon>Eukaryota</taxon>
        <taxon>Viridiplantae</taxon>
        <taxon>Streptophyta</taxon>
        <taxon>Embryophyta</taxon>
        <taxon>Tracheophyta</taxon>
        <taxon>Spermatophyta</taxon>
        <taxon>Magnoliopsida</taxon>
        <taxon>eudicotyledons</taxon>
        <taxon>Gunneridae</taxon>
        <taxon>Pentapetalae</taxon>
        <taxon>rosids</taxon>
        <taxon>malvids</taxon>
        <taxon>Myrtales</taxon>
        <taxon>Myrtaceae</taxon>
        <taxon>Myrtoideae</taxon>
        <taxon>Eucalypteae</taxon>
        <taxon>Corymbia</taxon>
    </lineage>
</organism>
<dbReference type="OrthoDB" id="941679at2759"/>
<dbReference type="InterPro" id="IPR000490">
    <property type="entry name" value="Glyco_hydro_17"/>
</dbReference>
<accession>A0A8T0CY20</accession>
<protein>
    <recommendedName>
        <fullName evidence="3">glucan endo-1,3-beta-D-glucosidase</fullName>
        <ecNumber evidence="3">3.2.1.39</ecNumber>
    </recommendedName>
</protein>
<comment type="similarity">
    <text evidence="2 6">Belongs to the glycosyl hydrolase 17 family.</text>
</comment>
<dbReference type="InterPro" id="IPR017853">
    <property type="entry name" value="GH"/>
</dbReference>
<dbReference type="Pfam" id="PF00332">
    <property type="entry name" value="Glyco_hydro_17"/>
    <property type="match status" value="1"/>
</dbReference>
<comment type="catalytic activity">
    <reaction evidence="1">
        <text>Hydrolysis of (1-&gt;3)-beta-D-glucosidic linkages in (1-&gt;3)-beta-D-glucans.</text>
        <dbReference type="EC" id="3.2.1.39"/>
    </reaction>
</comment>
<keyword evidence="8" id="KW-0732">Signal</keyword>
<sequence>MASVNIILMLLTFAFVHQQVAITEARLDVGVCYGSLGNNLPSPAAVVQLYQRYKISKLRLFEPNPAALAALKGSGIEVTLGTLNQDLESIASSVDAAKTWFDANVKPFISEVNITYISAGNEVIPGESAKYVLPAIQNLQKVVSDSGHTTIGVTTVVATTVLGTSYPPSKTTFSEAARADMAGIVKFLSSSGSPLMINVYPYFAYASDPANVRLDYAQFTATGTVVQDGPLSYSNLLDAVVDAYYWALEKEGVTNLNLVVSESGWPSAGNGYLTTIELAQTYNQNLVKRFLKNTGTPKHPDRSLGGFIFAMFNENQKSAGIEQNFGLFNPDGTPVYNVVFN</sequence>
<dbReference type="AlphaFoldDB" id="A0A8T0CY20"/>
<evidence type="ECO:0000256" key="4">
    <source>
        <dbReference type="ARBA" id="ARBA00022801"/>
    </source>
</evidence>
<dbReference type="GO" id="GO:0005975">
    <property type="term" value="P:carbohydrate metabolic process"/>
    <property type="evidence" value="ECO:0007669"/>
    <property type="project" value="InterPro"/>
</dbReference>
<dbReference type="EC" id="3.2.1.39" evidence="3"/>